<dbReference type="AlphaFoldDB" id="A0A8S1HWM6"/>
<gene>
    <name evidence="1" type="ORF">CAUJ_LOCUS15746</name>
</gene>
<evidence type="ECO:0000313" key="1">
    <source>
        <dbReference type="EMBL" id="CAD6199847.1"/>
    </source>
</evidence>
<dbReference type="Proteomes" id="UP000835052">
    <property type="component" value="Unassembled WGS sequence"/>
</dbReference>
<accession>A0A8S1HWM6</accession>
<proteinExistence type="predicted"/>
<sequence length="90" mass="9747">MSYPTGQVFYPAQPVYGAPTYIQQPGYDYKQPYNGYQQPPSNPCGCCECCGCCCTSIFACCICILDELVARGMALCVAVELRLLEAAPDA</sequence>
<organism evidence="1 2">
    <name type="scientific">Caenorhabditis auriculariae</name>
    <dbReference type="NCBI Taxonomy" id="2777116"/>
    <lineage>
        <taxon>Eukaryota</taxon>
        <taxon>Metazoa</taxon>
        <taxon>Ecdysozoa</taxon>
        <taxon>Nematoda</taxon>
        <taxon>Chromadorea</taxon>
        <taxon>Rhabditida</taxon>
        <taxon>Rhabditina</taxon>
        <taxon>Rhabditomorpha</taxon>
        <taxon>Rhabditoidea</taxon>
        <taxon>Rhabditidae</taxon>
        <taxon>Peloderinae</taxon>
        <taxon>Caenorhabditis</taxon>
    </lineage>
</organism>
<reference evidence="1" key="1">
    <citation type="submission" date="2020-10" db="EMBL/GenBank/DDBJ databases">
        <authorList>
            <person name="Kikuchi T."/>
        </authorList>
    </citation>
    <scope>NUCLEOTIDE SEQUENCE</scope>
    <source>
        <strain evidence="1">NKZ352</strain>
    </source>
</reference>
<dbReference type="EMBL" id="CAJGYM010000208">
    <property type="protein sequence ID" value="CAD6199847.1"/>
    <property type="molecule type" value="Genomic_DNA"/>
</dbReference>
<name>A0A8S1HWM6_9PELO</name>
<keyword evidence="2" id="KW-1185">Reference proteome</keyword>
<protein>
    <submittedName>
        <fullName evidence="1">Uncharacterized protein</fullName>
    </submittedName>
</protein>
<comment type="caution">
    <text evidence="1">The sequence shown here is derived from an EMBL/GenBank/DDBJ whole genome shotgun (WGS) entry which is preliminary data.</text>
</comment>
<evidence type="ECO:0000313" key="2">
    <source>
        <dbReference type="Proteomes" id="UP000835052"/>
    </source>
</evidence>